<dbReference type="AlphaFoldDB" id="A0A2R3IWG9"/>
<organism evidence="1 2">
    <name type="scientific">Pseudomonas paraeruginosa</name>
    <dbReference type="NCBI Taxonomy" id="2994495"/>
    <lineage>
        <taxon>Bacteria</taxon>
        <taxon>Pseudomonadati</taxon>
        <taxon>Pseudomonadota</taxon>
        <taxon>Gammaproteobacteria</taxon>
        <taxon>Pseudomonadales</taxon>
        <taxon>Pseudomonadaceae</taxon>
        <taxon>Pseudomonas</taxon>
    </lineage>
</organism>
<protein>
    <submittedName>
        <fullName evidence="1">Glycerol-3-phosphate dehydrogenase</fullName>
    </submittedName>
</protein>
<evidence type="ECO:0000313" key="2">
    <source>
        <dbReference type="Proteomes" id="UP000238390"/>
    </source>
</evidence>
<gene>
    <name evidence="1" type="ORF">CSB93_2713</name>
</gene>
<name>A0A2R3IWG9_9PSED</name>
<sequence length="63" mass="6910">MLFAKEHRQAAPGCVGGDPYTVDATADHGDIVDFGEWSGGGVRLTHVKGPEVESERRFVRIRK</sequence>
<dbReference type="EMBL" id="CP027169">
    <property type="protein sequence ID" value="AVK06272.1"/>
    <property type="molecule type" value="Genomic_DNA"/>
</dbReference>
<reference evidence="1 2" key="1">
    <citation type="submission" date="2018-02" db="EMBL/GenBank/DDBJ databases">
        <title>FDA/CDC Antimicrobial Resistant Isolate Bank Genome Sequencing.</title>
        <authorList>
            <person name="Benahmed F.H."/>
            <person name="Lutgring J.D."/>
            <person name="Yoo B."/>
            <person name="Machado M."/>
            <person name="Brown A."/>
            <person name="McAllister G."/>
            <person name="Perry A."/>
            <person name="Halpin A.L."/>
            <person name="Vavikolanu K."/>
            <person name="Ott S."/>
            <person name="Zhao X."/>
            <person name="Tallon L.J."/>
            <person name="Sadzewicz L."/>
            <person name="Aluvathingal J."/>
            <person name="Nadendla S."/>
            <person name="Voskania-kordi A."/>
            <person name="Simonyan V."/>
            <person name="Patel J."/>
            <person name="Shawar R.M."/>
        </authorList>
    </citation>
    <scope>NUCLEOTIDE SEQUENCE [LARGE SCALE GENOMIC DNA]</scope>
    <source>
        <strain evidence="1 2">AR_0356</strain>
    </source>
</reference>
<dbReference type="Proteomes" id="UP000238390">
    <property type="component" value="Chromosome"/>
</dbReference>
<accession>A0A2R3IWG9</accession>
<keyword evidence="2" id="KW-1185">Reference proteome</keyword>
<evidence type="ECO:0000313" key="1">
    <source>
        <dbReference type="EMBL" id="AVK06272.1"/>
    </source>
</evidence>
<proteinExistence type="predicted"/>